<reference evidence="7 8" key="1">
    <citation type="submission" date="2016-10" db="EMBL/GenBank/DDBJ databases">
        <title>Genome sequence of the basidiomycete white-rot fungus Trametes pubescens.</title>
        <authorList>
            <person name="Makela M.R."/>
            <person name="Granchi Z."/>
            <person name="Peng M."/>
            <person name="De Vries R.P."/>
            <person name="Grigoriev I."/>
            <person name="Riley R."/>
            <person name="Hilden K."/>
        </authorList>
    </citation>
    <scope>NUCLEOTIDE SEQUENCE [LARGE SCALE GENOMIC DNA]</scope>
    <source>
        <strain evidence="7 8">FBCC735</strain>
    </source>
</reference>
<keyword evidence="5" id="KW-0131">Cell cycle</keyword>
<protein>
    <submittedName>
        <fullName evidence="7">Protein TSD2</fullName>
    </submittedName>
</protein>
<keyword evidence="8" id="KW-1185">Reference proteome</keyword>
<comment type="subcellular location">
    <subcellularLocation>
        <location evidence="1">Nucleus</location>
    </subcellularLocation>
</comment>
<proteinExistence type="inferred from homology"/>
<dbReference type="GO" id="GO:0006270">
    <property type="term" value="P:DNA replication initiation"/>
    <property type="evidence" value="ECO:0007669"/>
    <property type="project" value="InterPro"/>
</dbReference>
<dbReference type="GO" id="GO:0003682">
    <property type="term" value="F:chromatin binding"/>
    <property type="evidence" value="ECO:0007669"/>
    <property type="project" value="TreeGrafter"/>
</dbReference>
<dbReference type="GO" id="GO:0003688">
    <property type="term" value="F:DNA replication origin binding"/>
    <property type="evidence" value="ECO:0007669"/>
    <property type="project" value="TreeGrafter"/>
</dbReference>
<organism evidence="7 8">
    <name type="scientific">Trametes pubescens</name>
    <name type="common">White-rot fungus</name>
    <dbReference type="NCBI Taxonomy" id="154538"/>
    <lineage>
        <taxon>Eukaryota</taxon>
        <taxon>Fungi</taxon>
        <taxon>Dikarya</taxon>
        <taxon>Basidiomycota</taxon>
        <taxon>Agaricomycotina</taxon>
        <taxon>Agaricomycetes</taxon>
        <taxon>Polyporales</taxon>
        <taxon>Polyporaceae</taxon>
        <taxon>Trametes</taxon>
    </lineage>
</organism>
<accession>A0A1M2W4A8</accession>
<evidence type="ECO:0000256" key="1">
    <source>
        <dbReference type="ARBA" id="ARBA00004123"/>
    </source>
</evidence>
<evidence type="ECO:0000256" key="4">
    <source>
        <dbReference type="ARBA" id="ARBA00023242"/>
    </source>
</evidence>
<keyword evidence="3" id="KW-0235">DNA replication</keyword>
<dbReference type="PANTHER" id="PTHR10507:SF0">
    <property type="entry name" value="CELL DIVISION CONTROL PROTEIN 45 HOMOLOG"/>
    <property type="match status" value="1"/>
</dbReference>
<dbReference type="GO" id="GO:0031261">
    <property type="term" value="C:DNA replication preinitiation complex"/>
    <property type="evidence" value="ECO:0007669"/>
    <property type="project" value="TreeGrafter"/>
</dbReference>
<comment type="caution">
    <text evidence="7">The sequence shown here is derived from an EMBL/GenBank/DDBJ whole genome shotgun (WGS) entry which is preliminary data.</text>
</comment>
<dbReference type="GO" id="GO:1902977">
    <property type="term" value="P:mitotic DNA replication preinitiation complex assembly"/>
    <property type="evidence" value="ECO:0007669"/>
    <property type="project" value="TreeGrafter"/>
</dbReference>
<feature type="region of interest" description="Disordered" evidence="6">
    <location>
        <begin position="166"/>
        <end position="238"/>
    </location>
</feature>
<evidence type="ECO:0000313" key="8">
    <source>
        <dbReference type="Proteomes" id="UP000184267"/>
    </source>
</evidence>
<feature type="compositionally biased region" description="Acidic residues" evidence="6">
    <location>
        <begin position="169"/>
        <end position="203"/>
    </location>
</feature>
<dbReference type="OMA" id="EDCFMEA"/>
<evidence type="ECO:0000256" key="3">
    <source>
        <dbReference type="ARBA" id="ARBA00022705"/>
    </source>
</evidence>
<comment type="similarity">
    <text evidence="2">Belongs to the CDC45 family.</text>
</comment>
<evidence type="ECO:0000313" key="7">
    <source>
        <dbReference type="EMBL" id="OJT14602.1"/>
    </source>
</evidence>
<keyword evidence="4" id="KW-0539">Nucleus</keyword>
<dbReference type="STRING" id="154538.A0A1M2W4A8"/>
<evidence type="ECO:0000256" key="2">
    <source>
        <dbReference type="ARBA" id="ARBA00010727"/>
    </source>
</evidence>
<dbReference type="AlphaFoldDB" id="A0A1M2W4A8"/>
<evidence type="ECO:0000256" key="6">
    <source>
        <dbReference type="SAM" id="MobiDB-lite"/>
    </source>
</evidence>
<dbReference type="InterPro" id="IPR003874">
    <property type="entry name" value="CDC45"/>
</dbReference>
<evidence type="ECO:0000256" key="5">
    <source>
        <dbReference type="ARBA" id="ARBA00023306"/>
    </source>
</evidence>
<dbReference type="GO" id="GO:0000727">
    <property type="term" value="P:double-strand break repair via break-induced replication"/>
    <property type="evidence" value="ECO:0007669"/>
    <property type="project" value="TreeGrafter"/>
</dbReference>
<dbReference type="Pfam" id="PF02724">
    <property type="entry name" value="CDC45"/>
    <property type="match status" value="1"/>
</dbReference>
<name>A0A1M2W4A8_TRAPU</name>
<dbReference type="PANTHER" id="PTHR10507">
    <property type="entry name" value="CDC45-RELATED PROTEIN"/>
    <property type="match status" value="1"/>
</dbReference>
<dbReference type="GO" id="GO:0003697">
    <property type="term" value="F:single-stranded DNA binding"/>
    <property type="evidence" value="ECO:0007669"/>
    <property type="project" value="TreeGrafter"/>
</dbReference>
<dbReference type="Proteomes" id="UP000184267">
    <property type="component" value="Unassembled WGS sequence"/>
</dbReference>
<dbReference type="EMBL" id="MNAD01000276">
    <property type="protein sequence ID" value="OJT14602.1"/>
    <property type="molecule type" value="Genomic_DNA"/>
</dbReference>
<dbReference type="OrthoDB" id="10258882at2759"/>
<feature type="compositionally biased region" description="Basic and acidic residues" evidence="6">
    <location>
        <begin position="226"/>
        <end position="238"/>
    </location>
</feature>
<gene>
    <name evidence="7" type="ORF">TRAPUB_8848</name>
</gene>
<sequence length="701" mass="78735">MVWLPPPHLGSASRPSYGEAYAKILAAHRRSPRTAASSVIILVAPDVDALCASKMLADLFKQDDVMHKLIPVSGHAELERIRDELTTYADLHTLIMFNMGAILDLPSEEWFGDFPTSLTVHIIDSSRPQNLSSVFGGGENGDRIVVWDDGGVEGLQDERKAWEVLTYAPEEDSDDDDSDEDEDEEADEDEENNEDGDDYEDGDASPSRKRRSLGEGGRKEGKRRKVDQPNRISREERAQHENKLIKYYRSGTWHGQSASGTMYILATVLERVDNDLLWLAILGLTYQYITSRISREEYDKYQSIYHDEVARLNPAPPIAPGDEYKAQSPDDNSVYSSDELRFMMFRHWTLYDAMYHSGYVATKLGIWKERGRKRLTGLLAKMGFSITETQQPYSHMAKDLRLSLRQKLDQLAPEYGLVELSYPSFMRCYGYRSQPLSAGDAVEALSALIDVAGGTRIEVEVEGTRNGGEWFGGGKIWDGGREGRHRDDERENVPPGVLANVVKAQGVDGKEDGENGELQWWVKNFWSAYDALSDIERLREAITLSMALHRAIMRQGSSVIDKQDIKTLRGHRVVVLTQGPDLPLFAHPGILARLALWLLDALRDRVAPTAPAYARSRTRKALPLVVACLNERAGTYIVVGVTGAPDFDDVRKNEFGLAFLDAKERCNARTRHGTFDTSVLEINKEDLKVFLETLCEGGERF</sequence>